<proteinExistence type="predicted"/>
<evidence type="ECO:0000313" key="2">
    <source>
        <dbReference type="EMBL" id="AMO43867.1"/>
    </source>
</evidence>
<protein>
    <recommendedName>
        <fullName evidence="1">DUF7273 domain-containing protein</fullName>
    </recommendedName>
</protein>
<evidence type="ECO:0000259" key="1">
    <source>
        <dbReference type="Pfam" id="PF23938"/>
    </source>
</evidence>
<dbReference type="Proteomes" id="UP000201448">
    <property type="component" value="Segment"/>
</dbReference>
<evidence type="ECO:0000313" key="3">
    <source>
        <dbReference type="Proteomes" id="UP000201448"/>
    </source>
</evidence>
<dbReference type="KEGG" id="vg:29122850"/>
<accession>A0A127KPI2</accession>
<organism evidence="2 3">
    <name type="scientific">Mycobacterium phage Catalina</name>
    <dbReference type="NCBI Taxonomy" id="1792253"/>
    <lineage>
        <taxon>Viruses</taxon>
        <taxon>Duplodnaviria</taxon>
        <taxon>Heunggongvirae</taxon>
        <taxon>Uroviricota</taxon>
        <taxon>Caudoviricetes</taxon>
        <taxon>Fromanvirus</taxon>
        <taxon>Fromanvirus packman</taxon>
    </lineage>
</organism>
<name>A0A127KPI2_9CAUD</name>
<gene>
    <name evidence="2" type="ORF">PBI_CATALINA_100</name>
</gene>
<dbReference type="GeneID" id="29122850"/>
<dbReference type="RefSeq" id="YP_009301922.1">
    <property type="nucleotide sequence ID" value="NC_031238.1"/>
</dbReference>
<feature type="domain" description="DUF7273" evidence="1">
    <location>
        <begin position="6"/>
        <end position="67"/>
    </location>
</feature>
<reference evidence="2 3" key="1">
    <citation type="submission" date="2016-01" db="EMBL/GenBank/DDBJ databases">
        <authorList>
            <person name="Cotto-Rosario A."/>
            <person name="Gomez-Fuentes N."/>
            <person name="Berrios-Ruiz J."/>
            <person name="Caceres-Velazquez C."/>
            <person name="Casiano-Real M."/>
            <person name="Cotto-Berrios I."/>
            <person name="Crespo-Vega V."/>
            <person name="DeJesus-David M."/>
            <person name="DelToro-Sanchez C.J."/>
            <person name="Diaz-Morales C.J."/>
            <person name="Espada-Ramos M."/>
            <person name="Feliciano-Torres M.J."/>
            <person name="Fernandez-Rodriguez P.M."/>
            <person name="Fernandez-Martinez M."/>
            <person name="Figueroa-Concepcion D."/>
            <person name="Figueroa-Bermudez M.L."/>
            <person name="Garcia-Delgado K."/>
            <person name="Nunez-Rodriguez C."/>
            <person name="Quiles-Santiago A.M."/>
            <person name="Rodriguez-Gonzalez A."/>
            <person name="Santiago-Burgos D."/>
            <person name="Solivan-Perez E."/>
            <person name="Torres-Vazquez A."/>
            <person name="Verdejo-Lopez V."/>
            <person name="Vazquez E."/>
            <person name="Rubin M.R."/>
            <person name="Ware V.C."/>
            <person name="Bradley K.W."/>
            <person name="Asai D.J."/>
            <person name="Bowman C.A."/>
            <person name="Russell D.A."/>
            <person name="Pope W.H."/>
            <person name="Jacobs-Sera D."/>
            <person name="Hendrix R.W."/>
            <person name="Hatfull G.F."/>
        </authorList>
    </citation>
    <scope>NUCLEOTIDE SEQUENCE [LARGE SCALE GENOMIC DNA]</scope>
</reference>
<dbReference type="Pfam" id="PF23938">
    <property type="entry name" value="DUF7273"/>
    <property type="match status" value="1"/>
</dbReference>
<dbReference type="EMBL" id="KU613353">
    <property type="protein sequence ID" value="AMO43867.1"/>
    <property type="molecule type" value="Genomic_DNA"/>
</dbReference>
<dbReference type="OrthoDB" id="22514at10239"/>
<sequence>MTLIMSDHDKREDLAGELWLVAGLLKDEGRTFSALKCREMAIATKAGDITLAKATRGLCHFENLIGA</sequence>
<dbReference type="InterPro" id="IPR055697">
    <property type="entry name" value="DUF7273"/>
</dbReference>